<evidence type="ECO:0000259" key="2">
    <source>
        <dbReference type="Pfam" id="PF11716"/>
    </source>
</evidence>
<evidence type="ECO:0000313" key="3">
    <source>
        <dbReference type="EMBL" id="TDN43683.1"/>
    </source>
</evidence>
<dbReference type="EMBL" id="SNVW01000007">
    <property type="protein sequence ID" value="TDN43683.1"/>
    <property type="molecule type" value="Genomic_DNA"/>
</dbReference>
<name>A0A4R6DGK4_9MICO</name>
<gene>
    <name evidence="3" type="ORF">EDF64_107111</name>
</gene>
<dbReference type="InterPro" id="IPR017517">
    <property type="entry name" value="Maleyloyr_isom"/>
</dbReference>
<dbReference type="AlphaFoldDB" id="A0A4R6DGK4"/>
<dbReference type="NCBIfam" id="TIGR03083">
    <property type="entry name" value="maleylpyruvate isomerase family mycothiol-dependent enzyme"/>
    <property type="match status" value="1"/>
</dbReference>
<dbReference type="PANTHER" id="PTHR40758:SF1">
    <property type="entry name" value="CONSERVED PROTEIN"/>
    <property type="match status" value="1"/>
</dbReference>
<dbReference type="Pfam" id="PF07398">
    <property type="entry name" value="MDMPI_C"/>
    <property type="match status" value="1"/>
</dbReference>
<dbReference type="Pfam" id="PF11716">
    <property type="entry name" value="MDMPI_N"/>
    <property type="match status" value="1"/>
</dbReference>
<dbReference type="SUPFAM" id="SSF109854">
    <property type="entry name" value="DinB/YfiT-like putative metalloenzymes"/>
    <property type="match status" value="1"/>
</dbReference>
<comment type="caution">
    <text evidence="3">The sequence shown here is derived from an EMBL/GenBank/DDBJ whole genome shotgun (WGS) entry which is preliminary data.</text>
</comment>
<feature type="domain" description="Mycothiol-dependent maleylpyruvate isomerase metal-binding" evidence="2">
    <location>
        <begin position="15"/>
        <end position="123"/>
    </location>
</feature>
<dbReference type="RefSeq" id="WP_133520120.1">
    <property type="nucleotide sequence ID" value="NZ_SNVW01000007.1"/>
</dbReference>
<feature type="domain" description="MDMPI C-terminal" evidence="1">
    <location>
        <begin position="135"/>
        <end position="222"/>
    </location>
</feature>
<sequence length="231" mass="24506">MSVYDAHTALLETSASELAEVLRRSDPTTAIPSCPGWTMTDLGEHVSDIHRWVLGQLTGAEPAPAADGTDLSERFATGADALVAALRERRPDDVCPAIYPPDTAATWARRQLHETSIHLWDAQDAVGTAPRLQAHVAADGVREVLEDLYPRQVRLGRAEPLAATVEVTFSDASGAATLTGTDGGTPAVRVTGPAEDLVLALWGRRRFDADALTIEGDRAALDAAVATKLVP</sequence>
<organism evidence="3 4">
    <name type="scientific">Curtobacterium flaccumfaciens</name>
    <dbReference type="NCBI Taxonomy" id="2035"/>
    <lineage>
        <taxon>Bacteria</taxon>
        <taxon>Bacillati</taxon>
        <taxon>Actinomycetota</taxon>
        <taxon>Actinomycetes</taxon>
        <taxon>Micrococcales</taxon>
        <taxon>Microbacteriaceae</taxon>
        <taxon>Curtobacterium</taxon>
    </lineage>
</organism>
<dbReference type="OrthoDB" id="3671213at2"/>
<dbReference type="GO" id="GO:0005886">
    <property type="term" value="C:plasma membrane"/>
    <property type="evidence" value="ECO:0007669"/>
    <property type="project" value="TreeGrafter"/>
</dbReference>
<evidence type="ECO:0000259" key="1">
    <source>
        <dbReference type="Pfam" id="PF07398"/>
    </source>
</evidence>
<accession>A0A4R6DGK4</accession>
<protein>
    <submittedName>
        <fullName evidence="3">Uncharacterized protein (TIGR03083 family)</fullName>
    </submittedName>
</protein>
<dbReference type="InterPro" id="IPR010872">
    <property type="entry name" value="MDMPI_C-term_domain"/>
</dbReference>
<dbReference type="InterPro" id="IPR034660">
    <property type="entry name" value="DinB/YfiT-like"/>
</dbReference>
<dbReference type="PANTHER" id="PTHR40758">
    <property type="entry name" value="CONSERVED PROTEIN"/>
    <property type="match status" value="1"/>
</dbReference>
<proteinExistence type="predicted"/>
<dbReference type="GO" id="GO:0046872">
    <property type="term" value="F:metal ion binding"/>
    <property type="evidence" value="ECO:0007669"/>
    <property type="project" value="InterPro"/>
</dbReference>
<dbReference type="InterPro" id="IPR024344">
    <property type="entry name" value="MDMPI_metal-binding"/>
</dbReference>
<dbReference type="Proteomes" id="UP000295764">
    <property type="component" value="Unassembled WGS sequence"/>
</dbReference>
<reference evidence="3 4" key="1">
    <citation type="submission" date="2019-03" db="EMBL/GenBank/DDBJ databases">
        <title>Genomic analyses of the natural microbiome of Caenorhabditis elegans.</title>
        <authorList>
            <person name="Samuel B."/>
        </authorList>
    </citation>
    <scope>NUCLEOTIDE SEQUENCE [LARGE SCALE GENOMIC DNA]</scope>
    <source>
        <strain evidence="3 4">JUb65</strain>
    </source>
</reference>
<evidence type="ECO:0000313" key="4">
    <source>
        <dbReference type="Proteomes" id="UP000295764"/>
    </source>
</evidence>